<keyword evidence="4 6" id="KW-1133">Transmembrane helix</keyword>
<dbReference type="PANTHER" id="PTHR47371:SF3">
    <property type="entry name" value="PHOSPHOGLYCEROL TRANSFERASE I"/>
    <property type="match status" value="1"/>
</dbReference>
<dbReference type="SUPFAM" id="SSF53649">
    <property type="entry name" value="Alkaline phosphatase-like"/>
    <property type="match status" value="1"/>
</dbReference>
<dbReference type="PANTHER" id="PTHR47371">
    <property type="entry name" value="LIPOTEICHOIC ACID SYNTHASE"/>
    <property type="match status" value="1"/>
</dbReference>
<keyword evidence="5 6" id="KW-0472">Membrane</keyword>
<evidence type="ECO:0000256" key="4">
    <source>
        <dbReference type="ARBA" id="ARBA00022989"/>
    </source>
</evidence>
<feature type="transmembrane region" description="Helical" evidence="6">
    <location>
        <begin position="132"/>
        <end position="155"/>
    </location>
</feature>
<protein>
    <submittedName>
        <fullName evidence="8">Phosphoglycerol transferase I</fullName>
        <ecNumber evidence="8">2.7.8.20</ecNumber>
    </submittedName>
</protein>
<keyword evidence="2" id="KW-1003">Cell membrane</keyword>
<feature type="domain" description="Sulfatase N-terminal" evidence="7">
    <location>
        <begin position="299"/>
        <end position="578"/>
    </location>
</feature>
<keyword evidence="9" id="KW-1185">Reference proteome</keyword>
<dbReference type="InterPro" id="IPR000917">
    <property type="entry name" value="Sulfatase_N"/>
</dbReference>
<dbReference type="RefSeq" id="WP_237445792.1">
    <property type="nucleotide sequence ID" value="NZ_CAKLPX010000004.1"/>
</dbReference>
<dbReference type="PIRSF" id="PIRSF005091">
    <property type="entry name" value="Mmb_sulf_HI1246"/>
    <property type="match status" value="1"/>
</dbReference>
<gene>
    <name evidence="8" type="primary">mdoB</name>
    <name evidence="8" type="ORF">SIN8267_03251</name>
</gene>
<keyword evidence="8" id="KW-0808">Transferase</keyword>
<keyword evidence="3 6" id="KW-0812">Transmembrane</keyword>
<evidence type="ECO:0000259" key="7">
    <source>
        <dbReference type="Pfam" id="PF00884"/>
    </source>
</evidence>
<comment type="caution">
    <text evidence="8">The sequence shown here is derived from an EMBL/GenBank/DDBJ whole genome shotgun (WGS) entry which is preliminary data.</text>
</comment>
<evidence type="ECO:0000256" key="6">
    <source>
        <dbReference type="SAM" id="Phobius"/>
    </source>
</evidence>
<dbReference type="InterPro" id="IPR012160">
    <property type="entry name" value="LtaS-like"/>
</dbReference>
<feature type="transmembrane region" description="Helical" evidence="6">
    <location>
        <begin position="183"/>
        <end position="201"/>
    </location>
</feature>
<name>A0ABM9AIQ6_9GAMM</name>
<accession>A0ABM9AIQ6</accession>
<dbReference type="GO" id="GO:0008960">
    <property type="term" value="F:phosphatidylglycerol-membrane-oligosaccharide glycerophosphotransferase activity"/>
    <property type="evidence" value="ECO:0007669"/>
    <property type="project" value="UniProtKB-EC"/>
</dbReference>
<proteinExistence type="predicted"/>
<organism evidence="8 9">
    <name type="scientific">Sinobacterium norvegicum</name>
    <dbReference type="NCBI Taxonomy" id="1641715"/>
    <lineage>
        <taxon>Bacteria</taxon>
        <taxon>Pseudomonadati</taxon>
        <taxon>Pseudomonadota</taxon>
        <taxon>Gammaproteobacteria</taxon>
        <taxon>Cellvibrionales</taxon>
        <taxon>Spongiibacteraceae</taxon>
        <taxon>Sinobacterium</taxon>
    </lineage>
</organism>
<evidence type="ECO:0000256" key="5">
    <source>
        <dbReference type="ARBA" id="ARBA00023136"/>
    </source>
</evidence>
<evidence type="ECO:0000256" key="3">
    <source>
        <dbReference type="ARBA" id="ARBA00022692"/>
    </source>
</evidence>
<dbReference type="Gene3D" id="3.40.720.10">
    <property type="entry name" value="Alkaline Phosphatase, subunit A"/>
    <property type="match status" value="1"/>
</dbReference>
<dbReference type="EMBL" id="CAKLPX010000004">
    <property type="protein sequence ID" value="CAH0993112.1"/>
    <property type="molecule type" value="Genomic_DNA"/>
</dbReference>
<feature type="transmembrane region" description="Helical" evidence="6">
    <location>
        <begin position="16"/>
        <end position="38"/>
    </location>
</feature>
<dbReference type="Pfam" id="PF00884">
    <property type="entry name" value="Sulfatase"/>
    <property type="match status" value="1"/>
</dbReference>
<dbReference type="InterPro" id="IPR017850">
    <property type="entry name" value="Alkaline_phosphatase_core_sf"/>
</dbReference>
<evidence type="ECO:0000313" key="9">
    <source>
        <dbReference type="Proteomes" id="UP000838100"/>
    </source>
</evidence>
<dbReference type="InterPro" id="IPR050448">
    <property type="entry name" value="OpgB/LTA_synthase_biosynth"/>
</dbReference>
<feature type="transmembrane region" description="Helical" evidence="6">
    <location>
        <begin position="89"/>
        <end position="111"/>
    </location>
</feature>
<evidence type="ECO:0000256" key="2">
    <source>
        <dbReference type="ARBA" id="ARBA00022475"/>
    </source>
</evidence>
<evidence type="ECO:0000313" key="8">
    <source>
        <dbReference type="EMBL" id="CAH0993112.1"/>
    </source>
</evidence>
<sequence length="680" mass="75339">MMQFISAPGLVSDLTFILLALCLFMVLFTIGRCILLFWNRGCAADVPRSAIIAGFRNGLRFDLQIASVLMLPLWFGLLLPNGLSFRGIWLGYLLVTLLIASLLLLVEAEFYREFQARLNSIVIQYLSEDTKTVISMVLAGGPVLAFTVATLVIGLQEYIAVNEINMITMHNYSHATDSLMVNYAWRIPLAFAALCLLVLGARGTLRQGAPLRWGDAFTTDYLFANHLGINGIMTLFKAWQGWGKNDAAKDWMRFSDRDKALDITRQLVLQPADQLLAPNNSPLLRKTTPQGPKLDGVDNIVFILMESFTSRFVGAQGAPGNITPYFDKLAEDGCLCRHMFSVGTHTHQGMFGTFSSFPNLPDTEYLMQQPAGSGMFSGLPAIMTGMGYDNSVFVYNGDFAWDNQQGFFGAQGMNRFIGRDDYVNPVFQDKTWGVCDEDMFNRSVEELDLLHDQGKPFYGLLQTLSNHLPYALPEQLPVDDVTEFGGLNKHLTAMRYSDWALGKFFEQAKTKPWYNNTLFVVLADHGFGVPGQVSSINLQSFHVPALFIAPGIQNKVGKVFDKTCSQLDMANTAVSLLGKPFVQAGWGRNVFDLADDDPGYAMMKPSGSDKTVAMVRGNEIVVKGADITPECYRIDLGFPPGDELLSKDATGDPRYQQLGSFLQTAILCLNERKTGHDMEA</sequence>
<reference evidence="8" key="1">
    <citation type="submission" date="2021-12" db="EMBL/GenBank/DDBJ databases">
        <authorList>
            <person name="Rodrigo-Torres L."/>
            <person name="Arahal R. D."/>
            <person name="Lucena T."/>
        </authorList>
    </citation>
    <scope>NUCLEOTIDE SEQUENCE</scope>
    <source>
        <strain evidence="8">CECT 8267</strain>
    </source>
</reference>
<dbReference type="EC" id="2.7.8.20" evidence="8"/>
<evidence type="ECO:0000256" key="1">
    <source>
        <dbReference type="ARBA" id="ARBA00004651"/>
    </source>
</evidence>
<dbReference type="Proteomes" id="UP000838100">
    <property type="component" value="Unassembled WGS sequence"/>
</dbReference>
<feature type="transmembrane region" description="Helical" evidence="6">
    <location>
        <begin position="59"/>
        <end position="77"/>
    </location>
</feature>
<dbReference type="CDD" id="cd16015">
    <property type="entry name" value="LTA_synthase"/>
    <property type="match status" value="1"/>
</dbReference>
<comment type="subcellular location">
    <subcellularLocation>
        <location evidence="1">Cell membrane</location>
        <topology evidence="1">Multi-pass membrane protein</topology>
    </subcellularLocation>
</comment>